<protein>
    <submittedName>
        <fullName evidence="1">Uncharacterized protein</fullName>
    </submittedName>
</protein>
<sequence>MYFAQSIEEHRIEVFKILLFRTLDGYDGYRDEISKVVVDAIDLLRGKKSLYTIDKERYPLIVFLNEKGFVFLEDIEDPKNLSNKDYYNLLSVFESNLDFCMA</sequence>
<name>A0AAD2TRA1_PARDI</name>
<comment type="caution">
    <text evidence="1">The sequence shown here is derived from an EMBL/GenBank/DDBJ whole genome shotgun (WGS) entry which is preliminary data.</text>
</comment>
<organism evidence="1 2">
    <name type="scientific">Parabacteroides distasonis CL09T03C24</name>
    <dbReference type="NCBI Taxonomy" id="999417"/>
    <lineage>
        <taxon>Bacteria</taxon>
        <taxon>Pseudomonadati</taxon>
        <taxon>Bacteroidota</taxon>
        <taxon>Bacteroidia</taxon>
        <taxon>Bacteroidales</taxon>
        <taxon>Tannerellaceae</taxon>
        <taxon>Parabacteroides</taxon>
    </lineage>
</organism>
<gene>
    <name evidence="1" type="ORF">HMPREF1059_01345</name>
</gene>
<accession>A0AAD2TRA1</accession>
<evidence type="ECO:0000313" key="2">
    <source>
        <dbReference type="Proteomes" id="UP000006262"/>
    </source>
</evidence>
<dbReference type="Proteomes" id="UP000006262">
    <property type="component" value="Unassembled WGS sequence"/>
</dbReference>
<proteinExistence type="predicted"/>
<dbReference type="AlphaFoldDB" id="A0AAD2TRA1"/>
<dbReference type="EMBL" id="AGZN01000012">
    <property type="protein sequence ID" value="EKN29744.1"/>
    <property type="molecule type" value="Genomic_DNA"/>
</dbReference>
<reference evidence="1 2" key="1">
    <citation type="submission" date="2012-02" db="EMBL/GenBank/DDBJ databases">
        <title>The Genome Sequence of Parabacteroides distasonis CL09T03C24.</title>
        <authorList>
            <consortium name="The Broad Institute Genome Sequencing Platform"/>
            <person name="Earl A."/>
            <person name="Ward D."/>
            <person name="Feldgarden M."/>
            <person name="Gevers D."/>
            <person name="Zitomersky N.L."/>
            <person name="Coyne M.J."/>
            <person name="Comstock L.E."/>
            <person name="Young S.K."/>
            <person name="Zeng Q."/>
            <person name="Gargeya S."/>
            <person name="Fitzgerald M."/>
            <person name="Haas B."/>
            <person name="Abouelleil A."/>
            <person name="Alvarado L."/>
            <person name="Arachchi H.M."/>
            <person name="Berlin A."/>
            <person name="Chapman S.B."/>
            <person name="Gearin G."/>
            <person name="Goldberg J."/>
            <person name="Griggs A."/>
            <person name="Gujja S."/>
            <person name="Hansen M."/>
            <person name="Heiman D."/>
            <person name="Howarth C."/>
            <person name="Larimer J."/>
            <person name="Lui A."/>
            <person name="MacDonald P.J.P."/>
            <person name="McCowen C."/>
            <person name="Montmayeur A."/>
            <person name="Murphy C."/>
            <person name="Neiman D."/>
            <person name="Pearson M."/>
            <person name="Priest M."/>
            <person name="Roberts A."/>
            <person name="Saif S."/>
            <person name="Shea T."/>
            <person name="Sisk P."/>
            <person name="Stolte C."/>
            <person name="Sykes S."/>
            <person name="Wortman J."/>
            <person name="Nusbaum C."/>
            <person name="Birren B."/>
        </authorList>
    </citation>
    <scope>NUCLEOTIDE SEQUENCE [LARGE SCALE GENOMIC DNA]</scope>
    <source>
        <strain evidence="1 2">CL09T03C24</strain>
    </source>
</reference>
<evidence type="ECO:0000313" key="1">
    <source>
        <dbReference type="EMBL" id="EKN29744.1"/>
    </source>
</evidence>